<dbReference type="GO" id="GO:0022857">
    <property type="term" value="F:transmembrane transporter activity"/>
    <property type="evidence" value="ECO:0007669"/>
    <property type="project" value="InterPro"/>
</dbReference>
<protein>
    <submittedName>
        <fullName evidence="14">Unannotated protein</fullName>
    </submittedName>
</protein>
<keyword evidence="4" id="KW-0444">Lipid biosynthesis</keyword>
<keyword evidence="10" id="KW-0443">Lipid metabolism</keyword>
<dbReference type="SUPFAM" id="SSF103481">
    <property type="entry name" value="Multidrug resistance efflux transporter EmrE"/>
    <property type="match status" value="2"/>
</dbReference>
<evidence type="ECO:0000256" key="3">
    <source>
        <dbReference type="ARBA" id="ARBA00022475"/>
    </source>
</evidence>
<evidence type="ECO:0000256" key="6">
    <source>
        <dbReference type="ARBA" id="ARBA00022556"/>
    </source>
</evidence>
<reference evidence="14" key="1">
    <citation type="submission" date="2020-05" db="EMBL/GenBank/DDBJ databases">
        <authorList>
            <person name="Chiriac C."/>
            <person name="Salcher M."/>
            <person name="Ghai R."/>
            <person name="Kavagutti S V."/>
        </authorList>
    </citation>
    <scope>NUCLEOTIDE SEQUENCE</scope>
</reference>
<feature type="domain" description="EamA" evidence="13">
    <location>
        <begin position="140"/>
        <end position="270"/>
    </location>
</feature>
<dbReference type="AlphaFoldDB" id="A0A6J6HMU7"/>
<evidence type="ECO:0000256" key="9">
    <source>
        <dbReference type="ARBA" id="ARBA00022989"/>
    </source>
</evidence>
<sequence>MLAATLLALAAAVLHAGWNLWVKQSEDRWIALWGQMTCAGIMCAVLLVALGGAHNIAWWPVIASASIHLVYVGFLARAYNLGDFSVTYPIARGAGALLAAIGGVIFLSDSLTPLMMIGIAIAVVGILLLAGPADNSHVQAALMVSLTIGAYSVIDSHGSRQMGGNLYPLLLFMGTGITLTAFGVVTHRRHDMTTALRRSWKKFSIAGAASVATYWMVLIAVQKAPVGYVTALRESSVVIVALVGTRYLGEKDMKRRVFAACIVVAGLGVLIVGR</sequence>
<keyword evidence="11 12" id="KW-0472">Membrane</keyword>
<keyword evidence="8" id="KW-0448">Lipopolysaccharide biosynthesis</keyword>
<proteinExistence type="predicted"/>
<keyword evidence="2" id="KW-0813">Transport</keyword>
<feature type="transmembrane region" description="Helical" evidence="12">
    <location>
        <begin position="114"/>
        <end position="131"/>
    </location>
</feature>
<evidence type="ECO:0000256" key="12">
    <source>
        <dbReference type="SAM" id="Phobius"/>
    </source>
</evidence>
<accession>A0A6J6HMU7</accession>
<organism evidence="14">
    <name type="scientific">freshwater metagenome</name>
    <dbReference type="NCBI Taxonomy" id="449393"/>
    <lineage>
        <taxon>unclassified sequences</taxon>
        <taxon>metagenomes</taxon>
        <taxon>ecological metagenomes</taxon>
    </lineage>
</organism>
<evidence type="ECO:0000259" key="13">
    <source>
        <dbReference type="Pfam" id="PF00892"/>
    </source>
</evidence>
<evidence type="ECO:0000256" key="4">
    <source>
        <dbReference type="ARBA" id="ARBA00022516"/>
    </source>
</evidence>
<dbReference type="InterPro" id="IPR000620">
    <property type="entry name" value="EamA_dom"/>
</dbReference>
<evidence type="ECO:0000256" key="8">
    <source>
        <dbReference type="ARBA" id="ARBA00022985"/>
    </source>
</evidence>
<feature type="transmembrane region" description="Helical" evidence="12">
    <location>
        <begin position="137"/>
        <end position="154"/>
    </location>
</feature>
<evidence type="ECO:0000256" key="11">
    <source>
        <dbReference type="ARBA" id="ARBA00023136"/>
    </source>
</evidence>
<feature type="transmembrane region" description="Helical" evidence="12">
    <location>
        <begin position="205"/>
        <end position="221"/>
    </location>
</feature>
<gene>
    <name evidence="14" type="ORF">UFOPK1808_01303</name>
</gene>
<feature type="transmembrane region" description="Helical" evidence="12">
    <location>
        <begin position="255"/>
        <end position="273"/>
    </location>
</feature>
<dbReference type="GO" id="GO:0009103">
    <property type="term" value="P:lipopolysaccharide biosynthetic process"/>
    <property type="evidence" value="ECO:0007669"/>
    <property type="project" value="UniProtKB-KW"/>
</dbReference>
<evidence type="ECO:0000256" key="7">
    <source>
        <dbReference type="ARBA" id="ARBA00022692"/>
    </source>
</evidence>
<feature type="transmembrane region" description="Helical" evidence="12">
    <location>
        <begin position="88"/>
        <end position="107"/>
    </location>
</feature>
<dbReference type="PANTHER" id="PTHR30561">
    <property type="entry name" value="SMR FAMILY PROTON-DEPENDENT DRUG EFFLUX TRANSPORTER SUGE"/>
    <property type="match status" value="1"/>
</dbReference>
<feature type="transmembrane region" description="Helical" evidence="12">
    <location>
        <begin position="166"/>
        <end position="185"/>
    </location>
</feature>
<evidence type="ECO:0000256" key="2">
    <source>
        <dbReference type="ARBA" id="ARBA00022448"/>
    </source>
</evidence>
<keyword evidence="3" id="KW-1003">Cell membrane</keyword>
<dbReference type="Pfam" id="PF00892">
    <property type="entry name" value="EamA"/>
    <property type="match status" value="1"/>
</dbReference>
<feature type="transmembrane region" description="Helical" evidence="12">
    <location>
        <begin position="32"/>
        <end position="50"/>
    </location>
</feature>
<dbReference type="GO" id="GO:0005886">
    <property type="term" value="C:plasma membrane"/>
    <property type="evidence" value="ECO:0007669"/>
    <property type="project" value="UniProtKB-SubCell"/>
</dbReference>
<keyword evidence="7 12" id="KW-0812">Transmembrane</keyword>
<feature type="transmembrane region" description="Helical" evidence="12">
    <location>
        <begin position="57"/>
        <end position="76"/>
    </location>
</feature>
<comment type="subcellular location">
    <subcellularLocation>
        <location evidence="1">Cell membrane</location>
        <topology evidence="1">Multi-pass membrane protein</topology>
    </subcellularLocation>
</comment>
<keyword evidence="6" id="KW-0441">Lipid A biosynthesis</keyword>
<dbReference type="Gene3D" id="1.10.3730.20">
    <property type="match status" value="2"/>
</dbReference>
<evidence type="ECO:0000256" key="10">
    <source>
        <dbReference type="ARBA" id="ARBA00023098"/>
    </source>
</evidence>
<evidence type="ECO:0000256" key="5">
    <source>
        <dbReference type="ARBA" id="ARBA00022519"/>
    </source>
</evidence>
<evidence type="ECO:0000256" key="1">
    <source>
        <dbReference type="ARBA" id="ARBA00004651"/>
    </source>
</evidence>
<keyword evidence="5" id="KW-0997">Cell inner membrane</keyword>
<keyword evidence="9 12" id="KW-1133">Transmembrane helix</keyword>
<dbReference type="EMBL" id="CAEZUL010000192">
    <property type="protein sequence ID" value="CAB4609948.1"/>
    <property type="molecule type" value="Genomic_DNA"/>
</dbReference>
<dbReference type="PANTHER" id="PTHR30561:SF1">
    <property type="entry name" value="MULTIDRUG TRANSPORTER EMRE"/>
    <property type="match status" value="1"/>
</dbReference>
<dbReference type="InterPro" id="IPR037185">
    <property type="entry name" value="EmrE-like"/>
</dbReference>
<evidence type="ECO:0000313" key="14">
    <source>
        <dbReference type="EMBL" id="CAB4609948.1"/>
    </source>
</evidence>
<dbReference type="InterPro" id="IPR000390">
    <property type="entry name" value="Small_drug/metabolite_transptr"/>
</dbReference>
<name>A0A6J6HMU7_9ZZZZ</name>